<dbReference type="RefSeq" id="WP_022216712.1">
    <property type="nucleotide sequence ID" value="NZ_BLYL01000046.1"/>
</dbReference>
<sequence length="92" mass="10812">MIEFKKYLPIGSVVLLKNANKRLMIYGRLQKAEDSDSVRDYIGCLYPEGNISTKQTYMFDHDQIERVYFVGFQDPEEFEFVDKYLNEGNNGK</sequence>
<evidence type="ECO:0008006" key="4">
    <source>
        <dbReference type="Google" id="ProtNLM"/>
    </source>
</evidence>
<organism evidence="2 3">
    <name type="scientific">Coprococcus eutactus</name>
    <dbReference type="NCBI Taxonomy" id="33043"/>
    <lineage>
        <taxon>Bacteria</taxon>
        <taxon>Bacillati</taxon>
        <taxon>Bacillota</taxon>
        <taxon>Clostridia</taxon>
        <taxon>Lachnospirales</taxon>
        <taxon>Lachnospiraceae</taxon>
        <taxon>Coprococcus</taxon>
    </lineage>
</organism>
<dbReference type="InterPro" id="IPR025233">
    <property type="entry name" value="DUF4176"/>
</dbReference>
<dbReference type="OrthoDB" id="5124454at2"/>
<accession>A0A173U2M3</accession>
<dbReference type="EMBL" id="BLYL01000049">
    <property type="protein sequence ID" value="GFO95818.1"/>
    <property type="molecule type" value="Genomic_DNA"/>
</dbReference>
<reference evidence="2" key="1">
    <citation type="submission" date="2020-06" db="EMBL/GenBank/DDBJ databases">
        <title>Characterization of fructooligosaccharide metabolism and fructooligosaccharide-degrading enzymes in human commensal butyrate producers.</title>
        <authorList>
            <person name="Tanno H."/>
            <person name="Fujii T."/>
            <person name="Hirano K."/>
            <person name="Maeno S."/>
            <person name="Tonozuka T."/>
            <person name="Sakamoto M."/>
            <person name="Ohkuma M."/>
            <person name="Tochio T."/>
            <person name="Endo A."/>
        </authorList>
    </citation>
    <scope>NUCLEOTIDE SEQUENCE</scope>
    <source>
        <strain evidence="2">JCM 31265</strain>
    </source>
</reference>
<evidence type="ECO:0000313" key="2">
    <source>
        <dbReference type="EMBL" id="GFO95818.1"/>
    </source>
</evidence>
<dbReference type="Proteomes" id="UP000660047">
    <property type="component" value="Unassembled WGS sequence"/>
</dbReference>
<evidence type="ECO:0000313" key="3">
    <source>
        <dbReference type="Proteomes" id="UP000660047"/>
    </source>
</evidence>
<name>A0A173U2M3_9FIRM</name>
<dbReference type="AlphaFoldDB" id="A0A173U2M3"/>
<evidence type="ECO:0000313" key="1">
    <source>
        <dbReference type="EMBL" id="GFO95816.1"/>
    </source>
</evidence>
<comment type="caution">
    <text evidence="2">The sequence shown here is derived from an EMBL/GenBank/DDBJ whole genome shotgun (WGS) entry which is preliminary data.</text>
</comment>
<dbReference type="Pfam" id="PF13780">
    <property type="entry name" value="DUF4176"/>
    <property type="match status" value="1"/>
</dbReference>
<gene>
    <name evidence="1" type="ORF">COEU31_28620</name>
    <name evidence="2" type="ORF">COEU31_28640</name>
</gene>
<proteinExistence type="predicted"/>
<dbReference type="EMBL" id="BLYL01000046">
    <property type="protein sequence ID" value="GFO95816.1"/>
    <property type="molecule type" value="Genomic_DNA"/>
</dbReference>
<protein>
    <recommendedName>
        <fullName evidence="4">DUF4176 domain-containing protein</fullName>
    </recommendedName>
</protein>